<dbReference type="GO" id="GO:0008168">
    <property type="term" value="F:methyltransferase activity"/>
    <property type="evidence" value="ECO:0007669"/>
    <property type="project" value="UniProtKB-KW"/>
</dbReference>
<keyword evidence="3" id="KW-1185">Reference proteome</keyword>
<evidence type="ECO:0000313" key="2">
    <source>
        <dbReference type="EMBL" id="SMO95222.1"/>
    </source>
</evidence>
<evidence type="ECO:0000313" key="3">
    <source>
        <dbReference type="Proteomes" id="UP000317593"/>
    </source>
</evidence>
<accession>A0A521FGB9</accession>
<dbReference type="InterPro" id="IPR029063">
    <property type="entry name" value="SAM-dependent_MTases_sf"/>
</dbReference>
<gene>
    <name evidence="2" type="ORF">SAMN06265218_1358</name>
</gene>
<dbReference type="SUPFAM" id="SSF53335">
    <property type="entry name" value="S-adenosyl-L-methionine-dependent methyltransferases"/>
    <property type="match status" value="1"/>
</dbReference>
<keyword evidence="2" id="KW-0808">Transferase</keyword>
<proteinExistence type="predicted"/>
<dbReference type="CDD" id="cd02440">
    <property type="entry name" value="AdoMet_MTases"/>
    <property type="match status" value="1"/>
</dbReference>
<dbReference type="Proteomes" id="UP000317593">
    <property type="component" value="Unassembled WGS sequence"/>
</dbReference>
<dbReference type="AlphaFoldDB" id="A0A521FGB9"/>
<dbReference type="GO" id="GO:0032259">
    <property type="term" value="P:methylation"/>
    <property type="evidence" value="ECO:0007669"/>
    <property type="project" value="UniProtKB-KW"/>
</dbReference>
<reference evidence="2 3" key="1">
    <citation type="submission" date="2017-05" db="EMBL/GenBank/DDBJ databases">
        <authorList>
            <person name="Varghese N."/>
            <person name="Submissions S."/>
        </authorList>
    </citation>
    <scope>NUCLEOTIDE SEQUENCE [LARGE SCALE GENOMIC DNA]</scope>
    <source>
        <strain evidence="2 3">DSM 21194</strain>
    </source>
</reference>
<sequence>MSEQTISAYNRQAASYEAKWKNYLVHTHEAFLRRFKTTDGDTILDVSGGTGLLAKMLVDGNYAFKHLVINDPSEKMLAIARDRLSDEERISFSNDWAEEISVKSNQFDRIFCLNFLWT</sequence>
<evidence type="ECO:0000259" key="1">
    <source>
        <dbReference type="Pfam" id="PF13649"/>
    </source>
</evidence>
<feature type="domain" description="Methyltransferase" evidence="1">
    <location>
        <begin position="43"/>
        <end position="114"/>
    </location>
</feature>
<name>A0A521FGB9_9BACT</name>
<dbReference type="RefSeq" id="WP_185958505.1">
    <property type="nucleotide sequence ID" value="NZ_FXTH01000035.1"/>
</dbReference>
<protein>
    <submittedName>
        <fullName evidence="2">Methyltransferase domain-containing protein</fullName>
    </submittedName>
</protein>
<dbReference type="Pfam" id="PF13649">
    <property type="entry name" value="Methyltransf_25"/>
    <property type="match status" value="1"/>
</dbReference>
<dbReference type="InterPro" id="IPR041698">
    <property type="entry name" value="Methyltransf_25"/>
</dbReference>
<organism evidence="2 3">
    <name type="scientific">Fodinibius sediminis</name>
    <dbReference type="NCBI Taxonomy" id="1214077"/>
    <lineage>
        <taxon>Bacteria</taxon>
        <taxon>Pseudomonadati</taxon>
        <taxon>Balneolota</taxon>
        <taxon>Balneolia</taxon>
        <taxon>Balneolales</taxon>
        <taxon>Balneolaceae</taxon>
        <taxon>Fodinibius</taxon>
    </lineage>
</organism>
<dbReference type="Gene3D" id="3.40.50.150">
    <property type="entry name" value="Vaccinia Virus protein VP39"/>
    <property type="match status" value="1"/>
</dbReference>
<keyword evidence="2" id="KW-0489">Methyltransferase</keyword>
<dbReference type="EMBL" id="FXTH01000035">
    <property type="protein sequence ID" value="SMO95222.1"/>
    <property type="molecule type" value="Genomic_DNA"/>
</dbReference>